<gene>
    <name evidence="2" type="ORF">FHR72_005150</name>
</gene>
<dbReference type="EMBL" id="JACHVU010000020">
    <property type="protein sequence ID" value="MBB2993640.1"/>
    <property type="molecule type" value="Genomic_DNA"/>
</dbReference>
<feature type="compositionally biased region" description="Acidic residues" evidence="1">
    <location>
        <begin position="92"/>
        <end position="118"/>
    </location>
</feature>
<feature type="compositionally biased region" description="Polar residues" evidence="1">
    <location>
        <begin position="56"/>
        <end position="74"/>
    </location>
</feature>
<name>A0A839QCH5_MYCIR</name>
<feature type="region of interest" description="Disordered" evidence="1">
    <location>
        <begin position="54"/>
        <end position="139"/>
    </location>
</feature>
<comment type="caution">
    <text evidence="2">The sequence shown here is derived from an EMBL/GenBank/DDBJ whole genome shotgun (WGS) entry which is preliminary data.</text>
</comment>
<protein>
    <submittedName>
        <fullName evidence="2">Uncharacterized protein</fullName>
    </submittedName>
</protein>
<keyword evidence="3" id="KW-1185">Reference proteome</keyword>
<dbReference type="AlphaFoldDB" id="A0A839QCH5"/>
<organism evidence="2 3">
    <name type="scientific">Mycolicibacterium iranicum</name>
    <name type="common">Mycobacterium iranicum</name>
    <dbReference type="NCBI Taxonomy" id="912594"/>
    <lineage>
        <taxon>Bacteria</taxon>
        <taxon>Bacillati</taxon>
        <taxon>Actinomycetota</taxon>
        <taxon>Actinomycetes</taxon>
        <taxon>Mycobacteriales</taxon>
        <taxon>Mycobacteriaceae</taxon>
        <taxon>Mycolicibacterium</taxon>
    </lineage>
</organism>
<accession>A0A839QCH5</accession>
<evidence type="ECO:0000313" key="3">
    <source>
        <dbReference type="Proteomes" id="UP000550501"/>
    </source>
</evidence>
<sequence>MGRHSLSYIAAQQELSQGTAPSRHASAYVGRVGLLAVALGIGAAVAGGTAVAGADTESSNAADGATSQTSTGPATSEEKASSDEATPSTESVDAEVDETDVDDAEVEEAGIDDAEAVDDPASPPASSLAGVRRTSAVKDRDAAEVVDVSVRATTAADVEANGGGDEVLAAAADVPAVPSPTDQAPTQYGDIGKWMLQPNGEIADYGELPYEGRIVLEPVNVIIVDPTSRSSLEATWRLNAAMRRAGFPPRLGHTTGFRGLIDDQRYRQQPRGLLVGYADDSFLVTNNHGRIFGPDPVETATGYVWSGAFSTEEFVFYNGLPRHGYVSANQARDELAAQLVASGRATLGGTVLLSNAYNTDTTTTGDHDGYAVVVVLNGRTAVLRQTSDARACVSPASAPATPSLALCGAIGGTPVGSLSRS</sequence>
<dbReference type="Proteomes" id="UP000550501">
    <property type="component" value="Unassembled WGS sequence"/>
</dbReference>
<reference evidence="2 3" key="1">
    <citation type="submission" date="2020-08" db="EMBL/GenBank/DDBJ databases">
        <title>The Agave Microbiome: Exploring the role of microbial communities in plant adaptations to desert environments.</title>
        <authorList>
            <person name="Partida-Martinez L.P."/>
        </authorList>
    </citation>
    <scope>NUCLEOTIDE SEQUENCE [LARGE SCALE GENOMIC DNA]</scope>
    <source>
        <strain evidence="2 3">AT2.18</strain>
    </source>
</reference>
<proteinExistence type="predicted"/>
<evidence type="ECO:0000256" key="1">
    <source>
        <dbReference type="SAM" id="MobiDB-lite"/>
    </source>
</evidence>
<evidence type="ECO:0000313" key="2">
    <source>
        <dbReference type="EMBL" id="MBB2993640.1"/>
    </source>
</evidence>
<dbReference type="RefSeq" id="WP_183474077.1">
    <property type="nucleotide sequence ID" value="NZ_JACHVU010000020.1"/>
</dbReference>